<dbReference type="InterPro" id="IPR029058">
    <property type="entry name" value="AB_hydrolase_fold"/>
</dbReference>
<reference evidence="7" key="1">
    <citation type="journal article" date="2010" name="Insect Biochem. Mol. Biol.">
        <title>Gene identification and proteomic analysis of the esterases of the cotton bollworm, Helicoverpa armigera.</title>
        <authorList>
            <person name="Teese M.G."/>
            <person name="Campbell P.M."/>
            <person name="Scott C."/>
            <person name="Gordon K.H."/>
            <person name="Southon A."/>
            <person name="Hovan D."/>
            <person name="Robin C."/>
            <person name="Russell R.J."/>
            <person name="Oakeshott J.G."/>
        </authorList>
    </citation>
    <scope>NUCLEOTIDE SEQUENCE</scope>
    <source>
        <strain evidence="7">GR</strain>
    </source>
</reference>
<dbReference type="InterPro" id="IPR002018">
    <property type="entry name" value="CarbesteraseB"/>
</dbReference>
<dbReference type="SUPFAM" id="SSF53474">
    <property type="entry name" value="alpha/beta-Hydrolases"/>
    <property type="match status" value="1"/>
</dbReference>
<comment type="similarity">
    <text evidence="1">Belongs to the type-B carboxylesterase/lipase family.</text>
</comment>
<dbReference type="ESTHER" id="helam-d5g3e4">
    <property type="family name" value="Carb_B_Arthropoda"/>
</dbReference>
<dbReference type="Pfam" id="PF00135">
    <property type="entry name" value="COesterase"/>
    <property type="match status" value="1"/>
</dbReference>
<evidence type="ECO:0000256" key="1">
    <source>
        <dbReference type="ARBA" id="ARBA00005964"/>
    </source>
</evidence>
<organism evidence="7">
    <name type="scientific">Helicoverpa armigera</name>
    <name type="common">Cotton bollworm</name>
    <name type="synonym">Heliothis armigera</name>
    <dbReference type="NCBI Taxonomy" id="29058"/>
    <lineage>
        <taxon>Eukaryota</taxon>
        <taxon>Metazoa</taxon>
        <taxon>Ecdysozoa</taxon>
        <taxon>Arthropoda</taxon>
        <taxon>Hexapoda</taxon>
        <taxon>Insecta</taxon>
        <taxon>Pterygota</taxon>
        <taxon>Neoptera</taxon>
        <taxon>Endopterygota</taxon>
        <taxon>Lepidoptera</taxon>
        <taxon>Glossata</taxon>
        <taxon>Ditrysia</taxon>
        <taxon>Noctuoidea</taxon>
        <taxon>Noctuidae</taxon>
        <taxon>Heliothinae</taxon>
        <taxon>Helicoverpa</taxon>
    </lineage>
</organism>
<evidence type="ECO:0000256" key="2">
    <source>
        <dbReference type="ARBA" id="ARBA00022487"/>
    </source>
</evidence>
<dbReference type="EMBL" id="FJ997308">
    <property type="protein sequence ID" value="ADF43473.1"/>
    <property type="molecule type" value="mRNA"/>
</dbReference>
<feature type="non-terminal residue" evidence="7">
    <location>
        <position position="1"/>
    </location>
</feature>
<keyword evidence="2" id="KW-0719">Serine esterase</keyword>
<evidence type="ECO:0000313" key="7">
    <source>
        <dbReference type="EMBL" id="ADF43473.1"/>
    </source>
</evidence>
<feature type="signal peptide" evidence="5">
    <location>
        <begin position="1"/>
        <end position="26"/>
    </location>
</feature>
<evidence type="ECO:0000256" key="3">
    <source>
        <dbReference type="ARBA" id="ARBA00022801"/>
    </source>
</evidence>
<evidence type="ECO:0000259" key="6">
    <source>
        <dbReference type="Pfam" id="PF00135"/>
    </source>
</evidence>
<keyword evidence="4" id="KW-0325">Glycoprotein</keyword>
<evidence type="ECO:0000256" key="4">
    <source>
        <dbReference type="ARBA" id="ARBA00023180"/>
    </source>
</evidence>
<protein>
    <submittedName>
        <fullName evidence="7">Carboxyl/choline esterase CCE006d</fullName>
    </submittedName>
</protein>
<dbReference type="PANTHER" id="PTHR43142:SF1">
    <property type="entry name" value="CARBOXYLIC ESTER HYDROLASE"/>
    <property type="match status" value="1"/>
</dbReference>
<feature type="chain" id="PRO_5003072476" evidence="5">
    <location>
        <begin position="27"/>
        <end position="542"/>
    </location>
</feature>
<keyword evidence="3" id="KW-0378">Hydrolase</keyword>
<proteinExistence type="evidence at transcript level"/>
<dbReference type="PANTHER" id="PTHR43142">
    <property type="entry name" value="CARBOXYLIC ESTER HYDROLASE"/>
    <property type="match status" value="1"/>
</dbReference>
<sequence>SKKDQFYIKMEKTLLCVLFFVANVFSEPRVDPLVLISGQGLVRGHRATDGDYSKFLGVPYAQVDPENPFGPSQTRQPFQELIFNAKDGSIKCPQMGPSSSDTEVIDCLALNIYVPFRAGAMDPLPVLVWFHGGDFVRGSSGEYGVKNLVRHDIVVVTVNYRLGPYGFMCLDTPTVPGNQGLKDQYTALAWIRKNIGAFGGNPYNVTIAGQDAGAVSVLLHLYADNDKLFHKVIVESGTPQNEGMFVNSDANTAIVLAEHLGFNTTSTEEALTFLTNSPHNLVTAAAYELNLQLRPCKEKSFSGVENFVEYDPYSLTNEKKVKNTPVLIGLTSQERDSLSSDYYDSDPFYEKLKNNFDIHGEQLEKAAALVRRFYLGDKPVSEEVATELENFESDFVYNHPSERIMTRLLEENVGSRMYEYLFSYVGDSSKEGAGHSSELKYLFNLQDDDTETSEEDQLIIDRITTLWANFVKYGNPTPRKSDLIPEKWTPATASTRPTMIIDTDIRMESRIENQRMAFWDLFYSMYGSYSKLVRECVFTDCC</sequence>
<name>D5G3E4_HELAM</name>
<accession>D5G3E4</accession>
<dbReference type="GO" id="GO:0052689">
    <property type="term" value="F:carboxylic ester hydrolase activity"/>
    <property type="evidence" value="ECO:0007669"/>
    <property type="project" value="UniProtKB-KW"/>
</dbReference>
<dbReference type="AlphaFoldDB" id="D5G3E4"/>
<evidence type="ECO:0000256" key="5">
    <source>
        <dbReference type="SAM" id="SignalP"/>
    </source>
</evidence>
<dbReference type="Gene3D" id="3.40.50.1820">
    <property type="entry name" value="alpha/beta hydrolase"/>
    <property type="match status" value="1"/>
</dbReference>
<dbReference type="OrthoDB" id="19653at2759"/>
<keyword evidence="5" id="KW-0732">Signal</keyword>
<feature type="domain" description="Carboxylesterase type B" evidence="6">
    <location>
        <begin position="33"/>
        <end position="519"/>
    </location>
</feature>